<evidence type="ECO:0000313" key="3">
    <source>
        <dbReference type="Proteomes" id="UP001550850"/>
    </source>
</evidence>
<organism evidence="2 3">
    <name type="scientific">Streptomyces fragilis</name>
    <dbReference type="NCBI Taxonomy" id="67301"/>
    <lineage>
        <taxon>Bacteria</taxon>
        <taxon>Bacillati</taxon>
        <taxon>Actinomycetota</taxon>
        <taxon>Actinomycetes</taxon>
        <taxon>Kitasatosporales</taxon>
        <taxon>Streptomycetaceae</taxon>
        <taxon>Streptomyces</taxon>
    </lineage>
</organism>
<protein>
    <submittedName>
        <fullName evidence="2">Helix-turn-helix domain-containing protein</fullName>
    </submittedName>
</protein>
<dbReference type="InterPro" id="IPR036390">
    <property type="entry name" value="WH_DNA-bd_sf"/>
</dbReference>
<dbReference type="InterPro" id="IPR016032">
    <property type="entry name" value="Sig_transdc_resp-reg_C-effctor"/>
</dbReference>
<dbReference type="SUPFAM" id="SSF46894">
    <property type="entry name" value="C-terminal effector domain of the bipartite response regulators"/>
    <property type="match status" value="1"/>
</dbReference>
<dbReference type="InterPro" id="IPR051797">
    <property type="entry name" value="TrmB-like"/>
</dbReference>
<evidence type="ECO:0000313" key="2">
    <source>
        <dbReference type="EMBL" id="MEU3555362.1"/>
    </source>
</evidence>
<dbReference type="SUPFAM" id="SSF46785">
    <property type="entry name" value="Winged helix' DNA-binding domain"/>
    <property type="match status" value="1"/>
</dbReference>
<dbReference type="Proteomes" id="UP001550850">
    <property type="component" value="Unassembled WGS sequence"/>
</dbReference>
<dbReference type="PANTHER" id="PTHR34293:SF1">
    <property type="entry name" value="HTH-TYPE TRANSCRIPTIONAL REGULATOR TRMBL2"/>
    <property type="match status" value="1"/>
</dbReference>
<dbReference type="InterPro" id="IPR000792">
    <property type="entry name" value="Tscrpt_reg_LuxR_C"/>
</dbReference>
<name>A0ABV2YI07_9ACTN</name>
<proteinExistence type="predicted"/>
<dbReference type="Pfam" id="PF01978">
    <property type="entry name" value="TrmB"/>
    <property type="match status" value="1"/>
</dbReference>
<dbReference type="SMART" id="SM00421">
    <property type="entry name" value="HTH_LUXR"/>
    <property type="match status" value="1"/>
</dbReference>
<feature type="domain" description="HTH luxR-type" evidence="1">
    <location>
        <begin position="261"/>
        <end position="326"/>
    </location>
</feature>
<comment type="caution">
    <text evidence="2">The sequence shown here is derived from an EMBL/GenBank/DDBJ whole genome shotgun (WGS) entry which is preliminary data.</text>
</comment>
<dbReference type="RefSeq" id="WP_108952226.1">
    <property type="nucleotide sequence ID" value="NZ_BEVZ01000002.1"/>
</dbReference>
<dbReference type="PANTHER" id="PTHR34293">
    <property type="entry name" value="HTH-TYPE TRANSCRIPTIONAL REGULATOR TRMBL2"/>
    <property type="match status" value="1"/>
</dbReference>
<keyword evidence="3" id="KW-1185">Reference proteome</keyword>
<dbReference type="EMBL" id="JBEZUR010000018">
    <property type="protein sequence ID" value="MEU3555362.1"/>
    <property type="molecule type" value="Genomic_DNA"/>
</dbReference>
<sequence>MIQDVLGLTENESNAYRELLRRPSCSAGELARVLEVPEGEAARVMGRLEALGLAARNGEAAGRLSASPPRLALGSMLVRRQNALRLAELELGSLEELYRATMAERSSSDVLDVVRGVDATRQRLEQLQSGARSEILGLVQAPSRFVSTAENSATEAAAAARGVAYRVVLERRMLEEDDGIVEELERAVDAGEEVRVTDSVPVKLVIVDRELAMVPMGGRGHAADGVLLIRPSGLLDALVGLFELVWHRSSRLTVPRAGQVAMSTPSDLDETDARIMSLLVAGLTDQAVAVRLGLSLRTVQRRVGQLMKLTGAQTRLQLGLQAARLGWA</sequence>
<dbReference type="InterPro" id="IPR036388">
    <property type="entry name" value="WH-like_DNA-bd_sf"/>
</dbReference>
<dbReference type="PROSITE" id="PS50043">
    <property type="entry name" value="HTH_LUXR_2"/>
    <property type="match status" value="1"/>
</dbReference>
<dbReference type="InterPro" id="IPR002831">
    <property type="entry name" value="Tscrpt_reg_TrmB_N"/>
</dbReference>
<dbReference type="Gene3D" id="3.30.870.10">
    <property type="entry name" value="Endonuclease Chain A"/>
    <property type="match status" value="1"/>
</dbReference>
<accession>A0ABV2YI07</accession>
<evidence type="ECO:0000259" key="1">
    <source>
        <dbReference type="PROSITE" id="PS50043"/>
    </source>
</evidence>
<gene>
    <name evidence="2" type="ORF">AB0E65_14270</name>
</gene>
<dbReference type="Gene3D" id="1.10.10.10">
    <property type="entry name" value="Winged helix-like DNA-binding domain superfamily/Winged helix DNA-binding domain"/>
    <property type="match status" value="2"/>
</dbReference>
<reference evidence="2 3" key="1">
    <citation type="submission" date="2024-06" db="EMBL/GenBank/DDBJ databases">
        <title>The Natural Products Discovery Center: Release of the First 8490 Sequenced Strains for Exploring Actinobacteria Biosynthetic Diversity.</title>
        <authorList>
            <person name="Kalkreuter E."/>
            <person name="Kautsar S.A."/>
            <person name="Yang D."/>
            <person name="Bader C.D."/>
            <person name="Teijaro C.N."/>
            <person name="Fluegel L."/>
            <person name="Davis C.M."/>
            <person name="Simpson J.R."/>
            <person name="Lauterbach L."/>
            <person name="Steele A.D."/>
            <person name="Gui C."/>
            <person name="Meng S."/>
            <person name="Li G."/>
            <person name="Viehrig K."/>
            <person name="Ye F."/>
            <person name="Su P."/>
            <person name="Kiefer A.F."/>
            <person name="Nichols A."/>
            <person name="Cepeda A.J."/>
            <person name="Yan W."/>
            <person name="Fan B."/>
            <person name="Jiang Y."/>
            <person name="Adhikari A."/>
            <person name="Zheng C.-J."/>
            <person name="Schuster L."/>
            <person name="Cowan T.M."/>
            <person name="Smanski M.J."/>
            <person name="Chevrette M.G."/>
            <person name="De Carvalho L.P.S."/>
            <person name="Shen B."/>
        </authorList>
    </citation>
    <scope>NUCLEOTIDE SEQUENCE [LARGE SCALE GENOMIC DNA]</scope>
    <source>
        <strain evidence="2 3">NPDC038104</strain>
    </source>
</reference>